<feature type="domain" description="Glycosyl transferase family 1" evidence="2">
    <location>
        <begin position="209"/>
        <end position="361"/>
    </location>
</feature>
<keyword evidence="1" id="KW-0808">Transferase</keyword>
<comment type="caution">
    <text evidence="3">The sequence shown here is derived from an EMBL/GenBank/DDBJ whole genome shotgun (WGS) entry which is preliminary data.</text>
</comment>
<dbReference type="InterPro" id="IPR001296">
    <property type="entry name" value="Glyco_trans_1"/>
</dbReference>
<dbReference type="Gene3D" id="3.40.50.11090">
    <property type="match status" value="1"/>
</dbReference>
<dbReference type="AlphaFoldDB" id="A0A829GV70"/>
<dbReference type="Pfam" id="PF00534">
    <property type="entry name" value="Glycos_transf_1"/>
    <property type="match status" value="1"/>
</dbReference>
<organism evidence="3 4">
    <name type="scientific">Lacticaseibacillus paracasei subsp. tolerans Lpl14</name>
    <dbReference type="NCBI Taxonomy" id="1256229"/>
    <lineage>
        <taxon>Bacteria</taxon>
        <taxon>Bacillati</taxon>
        <taxon>Bacillota</taxon>
        <taxon>Bacilli</taxon>
        <taxon>Lactobacillales</taxon>
        <taxon>Lactobacillaceae</taxon>
        <taxon>Lacticaseibacillus</taxon>
    </lineage>
</organism>
<gene>
    <name evidence="3" type="ORF">Lpl14_09205</name>
</gene>
<dbReference type="RefSeq" id="WP_016373038.1">
    <property type="nucleotide sequence ID" value="NZ_ANKB01000030.1"/>
</dbReference>
<dbReference type="Proteomes" id="UP000014285">
    <property type="component" value="Unassembled WGS sequence"/>
</dbReference>
<dbReference type="SUPFAM" id="SSF53756">
    <property type="entry name" value="UDP-Glycosyltransferase/glycogen phosphorylase"/>
    <property type="match status" value="1"/>
</dbReference>
<name>A0A829GV70_LACPA</name>
<accession>A0A829GV70</accession>
<evidence type="ECO:0000313" key="4">
    <source>
        <dbReference type="Proteomes" id="UP000014285"/>
    </source>
</evidence>
<proteinExistence type="predicted"/>
<dbReference type="CDD" id="cd03801">
    <property type="entry name" value="GT4_PimA-like"/>
    <property type="match status" value="1"/>
</dbReference>
<evidence type="ECO:0000259" key="2">
    <source>
        <dbReference type="Pfam" id="PF00534"/>
    </source>
</evidence>
<sequence>MLKLILKNNVNNNFRSVKVNSLKINFLMRMHDNTPSGGRSVVYDYANFLAKRGHQVTITFLADASFKLRKHNRMSSIFHVLRYVKQKKQQETITWHKIDPNVTIKTKFSYNPLTQKESDEKVIAFDYGIALHLAKFIKKFSDDYFYFIQADEKIYYDESVVRSAWKLPIHKITISSYLKEKLDSFGNNAILVQNYINTNKFYLTKTLAQREPVVSLLNHTAAYKNTKLGIQALKLVQEKRPDLGFKVIMFGNPSFDENLGFPVSYFQHASFRTLREKVYNQSAIFLSTSENEGWGLTAMEAMACGAALISTRNGGVLDFTEDKVSAVLVPSDDPELIAGEIIHLLSDDHLRVRIARAGYERVREFSFEKSALKFEAAIRQQ</sequence>
<dbReference type="GO" id="GO:0016757">
    <property type="term" value="F:glycosyltransferase activity"/>
    <property type="evidence" value="ECO:0007669"/>
    <property type="project" value="InterPro"/>
</dbReference>
<evidence type="ECO:0000313" key="3">
    <source>
        <dbReference type="EMBL" id="EPC64628.1"/>
    </source>
</evidence>
<evidence type="ECO:0000256" key="1">
    <source>
        <dbReference type="ARBA" id="ARBA00022679"/>
    </source>
</evidence>
<dbReference type="PANTHER" id="PTHR46401:SF2">
    <property type="entry name" value="GLYCOSYLTRANSFERASE WBBK-RELATED"/>
    <property type="match status" value="1"/>
</dbReference>
<dbReference type="EMBL" id="ANKB01000030">
    <property type="protein sequence ID" value="EPC64628.1"/>
    <property type="molecule type" value="Genomic_DNA"/>
</dbReference>
<dbReference type="GO" id="GO:0009103">
    <property type="term" value="P:lipopolysaccharide biosynthetic process"/>
    <property type="evidence" value="ECO:0007669"/>
    <property type="project" value="TreeGrafter"/>
</dbReference>
<reference evidence="3 4" key="1">
    <citation type="journal article" date="2013" name="PLoS ONE">
        <title>Lactobacillus paracasei comparative genomics: towards species pan-genome definition and exploitation of diversity.</title>
        <authorList>
            <person name="Smokvina T."/>
            <person name="Wels M."/>
            <person name="Polka J."/>
            <person name="Chervaux C."/>
            <person name="Brisse S."/>
            <person name="Boekhorst J."/>
            <person name="van Hylckama Vlieg J.E."/>
            <person name="Siezen R.J."/>
        </authorList>
    </citation>
    <scope>NUCLEOTIDE SEQUENCE [LARGE SCALE GENOMIC DNA]</scope>
    <source>
        <strain evidence="3 4">Lpl14</strain>
    </source>
</reference>
<dbReference type="Gene3D" id="3.40.50.2000">
    <property type="entry name" value="Glycogen Phosphorylase B"/>
    <property type="match status" value="1"/>
</dbReference>
<protein>
    <submittedName>
        <fullName evidence="3">Polysaccharide biosynthesis protein</fullName>
    </submittedName>
</protein>
<dbReference type="PANTHER" id="PTHR46401">
    <property type="entry name" value="GLYCOSYLTRANSFERASE WBBK-RELATED"/>
    <property type="match status" value="1"/>
</dbReference>